<gene>
    <name evidence="2" type="ORF">KEBURONENSIS_00257</name>
    <name evidence="1" type="ORF">KEBURONENSIS_00426</name>
</gene>
<dbReference type="Pfam" id="PF10123">
    <property type="entry name" value="Mu-like_Pro"/>
    <property type="match status" value="1"/>
</dbReference>
<evidence type="ECO:0000313" key="2">
    <source>
        <dbReference type="EMBL" id="SNB73336.1"/>
    </source>
</evidence>
<organism evidence="2 3">
    <name type="scientific">Kingella negevensis</name>
    <dbReference type="NCBI Taxonomy" id="1522312"/>
    <lineage>
        <taxon>Bacteria</taxon>
        <taxon>Pseudomonadati</taxon>
        <taxon>Pseudomonadota</taxon>
        <taxon>Betaproteobacteria</taxon>
        <taxon>Neisseriales</taxon>
        <taxon>Neisseriaceae</taxon>
        <taxon>Kingella</taxon>
    </lineage>
</organism>
<dbReference type="AlphaFoldDB" id="A0A238TBF2"/>
<dbReference type="RefSeq" id="WP_095063200.1">
    <property type="nucleotide sequence ID" value="NZ_FXUV02000032.1"/>
</dbReference>
<dbReference type="STRING" id="1522312.GCA_900177895_02018"/>
<dbReference type="EMBL" id="FXUV01000052">
    <property type="protein sequence ID" value="SMQ13200.1"/>
    <property type="molecule type" value="Genomic_DNA"/>
</dbReference>
<dbReference type="InterPro" id="IPR012106">
    <property type="entry name" value="Phage_Mu_Gp1"/>
</dbReference>
<proteinExistence type="predicted"/>
<accession>A0A238TBF2</accession>
<evidence type="ECO:0000313" key="3">
    <source>
        <dbReference type="Proteomes" id="UP000215450"/>
    </source>
</evidence>
<reference evidence="2 3" key="2">
    <citation type="submission" date="2017-06" db="EMBL/GenBank/DDBJ databases">
        <authorList>
            <person name="Kim H.J."/>
            <person name="Triplett B.A."/>
        </authorList>
    </citation>
    <scope>NUCLEOTIDE SEQUENCE [LARGE SCALE GENOMIC DNA]</scope>
    <source>
        <strain evidence="2">Kingella_eburonensis</strain>
    </source>
</reference>
<keyword evidence="3" id="KW-1185">Reference proteome</keyword>
<dbReference type="EMBL" id="FXUV02000032">
    <property type="protein sequence ID" value="SNB73336.1"/>
    <property type="molecule type" value="Genomic_DNA"/>
</dbReference>
<reference evidence="1" key="1">
    <citation type="submission" date="2017-05" db="EMBL/GenBank/DDBJ databases">
        <authorList>
            <person name="Song R."/>
            <person name="Chenine A.L."/>
            <person name="Ruprecht R.M."/>
        </authorList>
    </citation>
    <scope>NUCLEOTIDE SEQUENCE</scope>
    <source>
        <strain evidence="1">Kingella_eburonensis</strain>
    </source>
</reference>
<dbReference type="Proteomes" id="UP000215450">
    <property type="component" value="Unassembled WGS sequence"/>
</dbReference>
<name>A0A238TBF2_9NEIS</name>
<dbReference type="OrthoDB" id="8613862at2"/>
<sequence length="231" mass="26280">MDLELKRFQFFRAGTHKSSNGMIKTYTDSDLQKVADEYNQRTENRAPLYLYHPAQKAQHTGEPLGFVNKVELSNGKLYAHAYVTPKLRDLVRKGAFRAVSAGFKILKDRFNLDHIAFLNNPAVKNMEALNFSEHKDLIMFSSPLNTVDYSNDSESLHAAALAHQAQHGSEYIDAVRALLREQDRANFAESDTEDQDPNNHKLHREILDYQSQYGGTYENALAAVQRMKAFA</sequence>
<evidence type="ECO:0000313" key="1">
    <source>
        <dbReference type="EMBL" id="SMQ13200.1"/>
    </source>
</evidence>
<protein>
    <submittedName>
        <fullName evidence="2">Uncharacterized protein</fullName>
    </submittedName>
</protein>